<organism evidence="2 3">
    <name type="scientific">Lentibacillus kapialis</name>
    <dbReference type="NCBI Taxonomy" id="340214"/>
    <lineage>
        <taxon>Bacteria</taxon>
        <taxon>Bacillati</taxon>
        <taxon>Bacillota</taxon>
        <taxon>Bacilli</taxon>
        <taxon>Bacillales</taxon>
        <taxon>Bacillaceae</taxon>
        <taxon>Lentibacillus</taxon>
    </lineage>
</organism>
<protein>
    <submittedName>
        <fullName evidence="2">DNA-binding protein</fullName>
    </submittedName>
</protein>
<dbReference type="PROSITE" id="PS50910">
    <property type="entry name" value="HEPN"/>
    <property type="match status" value="1"/>
</dbReference>
<proteinExistence type="predicted"/>
<feature type="domain" description="HEPN" evidence="1">
    <location>
        <begin position="10"/>
        <end position="121"/>
    </location>
</feature>
<dbReference type="EMBL" id="BMNQ01000030">
    <property type="protein sequence ID" value="GGJ98675.1"/>
    <property type="molecule type" value="Genomic_DNA"/>
</dbReference>
<name>A0A917UYE9_9BACI</name>
<dbReference type="Gene3D" id="1.20.120.330">
    <property type="entry name" value="Nucleotidyltransferases domain 2"/>
    <property type="match status" value="1"/>
</dbReference>
<evidence type="ECO:0000313" key="3">
    <source>
        <dbReference type="Proteomes" id="UP000658382"/>
    </source>
</evidence>
<gene>
    <name evidence="2" type="ORF">GCM10007063_21190</name>
</gene>
<dbReference type="RefSeq" id="WP_188633073.1">
    <property type="nucleotide sequence ID" value="NZ_BMNQ01000030.1"/>
</dbReference>
<sequence length="128" mass="15339">MPYDKVSYWIDMADYDLKTAKAMLDTKRFLYVGFMCHQVIEKLLKVFFVFQKDEVPPYTHNLAYLTELIGLNEELSDEQRAFIRELRPLNIESRYPEDKDRIMQALDNKNASRFIQRQRSCLNGYKRS</sequence>
<dbReference type="GO" id="GO:0003677">
    <property type="term" value="F:DNA binding"/>
    <property type="evidence" value="ECO:0007669"/>
    <property type="project" value="UniProtKB-KW"/>
</dbReference>
<dbReference type="InterPro" id="IPR007842">
    <property type="entry name" value="HEPN_dom"/>
</dbReference>
<keyword evidence="2" id="KW-0238">DNA-binding</keyword>
<dbReference type="Pfam" id="PF05168">
    <property type="entry name" value="HEPN"/>
    <property type="match status" value="1"/>
</dbReference>
<dbReference type="SMART" id="SM00748">
    <property type="entry name" value="HEPN"/>
    <property type="match status" value="1"/>
</dbReference>
<comment type="caution">
    <text evidence="2">The sequence shown here is derived from an EMBL/GenBank/DDBJ whole genome shotgun (WGS) entry which is preliminary data.</text>
</comment>
<dbReference type="SUPFAM" id="SSF81593">
    <property type="entry name" value="Nucleotidyltransferase substrate binding subunit/domain"/>
    <property type="match status" value="1"/>
</dbReference>
<reference evidence="2" key="2">
    <citation type="submission" date="2020-09" db="EMBL/GenBank/DDBJ databases">
        <authorList>
            <person name="Sun Q."/>
            <person name="Ohkuma M."/>
        </authorList>
    </citation>
    <scope>NUCLEOTIDE SEQUENCE</scope>
    <source>
        <strain evidence="2">JCM 12580</strain>
    </source>
</reference>
<keyword evidence="3" id="KW-1185">Reference proteome</keyword>
<accession>A0A917UYE9</accession>
<reference evidence="2" key="1">
    <citation type="journal article" date="2014" name="Int. J. Syst. Evol. Microbiol.">
        <title>Complete genome sequence of Corynebacterium casei LMG S-19264T (=DSM 44701T), isolated from a smear-ripened cheese.</title>
        <authorList>
            <consortium name="US DOE Joint Genome Institute (JGI-PGF)"/>
            <person name="Walter F."/>
            <person name="Albersmeier A."/>
            <person name="Kalinowski J."/>
            <person name="Ruckert C."/>
        </authorList>
    </citation>
    <scope>NUCLEOTIDE SEQUENCE</scope>
    <source>
        <strain evidence="2">JCM 12580</strain>
    </source>
</reference>
<dbReference type="Proteomes" id="UP000658382">
    <property type="component" value="Unassembled WGS sequence"/>
</dbReference>
<evidence type="ECO:0000259" key="1">
    <source>
        <dbReference type="PROSITE" id="PS50910"/>
    </source>
</evidence>
<dbReference type="AlphaFoldDB" id="A0A917UYE9"/>
<evidence type="ECO:0000313" key="2">
    <source>
        <dbReference type="EMBL" id="GGJ98675.1"/>
    </source>
</evidence>